<dbReference type="Proteomes" id="UP000327157">
    <property type="component" value="Chromosome 11"/>
</dbReference>
<dbReference type="AlphaFoldDB" id="A0A5N5FTU9"/>
<accession>A0A5N5FTU9</accession>
<protein>
    <submittedName>
        <fullName evidence="1">Uncharacterized protein</fullName>
    </submittedName>
</protein>
<keyword evidence="2" id="KW-1185">Reference proteome</keyword>
<gene>
    <name evidence="1" type="ORF">D8674_006044</name>
</gene>
<evidence type="ECO:0000313" key="2">
    <source>
        <dbReference type="Proteomes" id="UP000327157"/>
    </source>
</evidence>
<reference evidence="1 2" key="3">
    <citation type="submission" date="2019-11" db="EMBL/GenBank/DDBJ databases">
        <title>A de novo genome assembly of a pear dwarfing rootstock.</title>
        <authorList>
            <person name="Wang F."/>
            <person name="Wang J."/>
            <person name="Li S."/>
            <person name="Zhang Y."/>
            <person name="Fang M."/>
            <person name="Ma L."/>
            <person name="Zhao Y."/>
            <person name="Jiang S."/>
        </authorList>
    </citation>
    <scope>NUCLEOTIDE SEQUENCE [LARGE SCALE GENOMIC DNA]</scope>
    <source>
        <strain evidence="1">S2</strain>
        <tissue evidence="1">Leaf</tissue>
    </source>
</reference>
<name>A0A5N5FTU9_9ROSA</name>
<comment type="caution">
    <text evidence="1">The sequence shown here is derived from an EMBL/GenBank/DDBJ whole genome shotgun (WGS) entry which is preliminary data.</text>
</comment>
<evidence type="ECO:0000313" key="1">
    <source>
        <dbReference type="EMBL" id="KAB2606327.1"/>
    </source>
</evidence>
<dbReference type="EMBL" id="SMOL01000559">
    <property type="protein sequence ID" value="KAB2606327.1"/>
    <property type="molecule type" value="Genomic_DNA"/>
</dbReference>
<organism evidence="1 2">
    <name type="scientific">Pyrus ussuriensis x Pyrus communis</name>
    <dbReference type="NCBI Taxonomy" id="2448454"/>
    <lineage>
        <taxon>Eukaryota</taxon>
        <taxon>Viridiplantae</taxon>
        <taxon>Streptophyta</taxon>
        <taxon>Embryophyta</taxon>
        <taxon>Tracheophyta</taxon>
        <taxon>Spermatophyta</taxon>
        <taxon>Magnoliopsida</taxon>
        <taxon>eudicotyledons</taxon>
        <taxon>Gunneridae</taxon>
        <taxon>Pentapetalae</taxon>
        <taxon>rosids</taxon>
        <taxon>fabids</taxon>
        <taxon>Rosales</taxon>
        <taxon>Rosaceae</taxon>
        <taxon>Amygdaloideae</taxon>
        <taxon>Maleae</taxon>
        <taxon>Pyrus</taxon>
    </lineage>
</organism>
<proteinExistence type="predicted"/>
<reference evidence="2" key="2">
    <citation type="submission" date="2019-10" db="EMBL/GenBank/DDBJ databases">
        <title>A de novo genome assembly of a pear dwarfing rootstock.</title>
        <authorList>
            <person name="Wang F."/>
            <person name="Wang J."/>
            <person name="Li S."/>
            <person name="Zhang Y."/>
            <person name="Fang M."/>
            <person name="Ma L."/>
            <person name="Zhao Y."/>
            <person name="Jiang S."/>
        </authorList>
    </citation>
    <scope>NUCLEOTIDE SEQUENCE [LARGE SCALE GENOMIC DNA]</scope>
</reference>
<reference evidence="1 2" key="1">
    <citation type="submission" date="2019-09" db="EMBL/GenBank/DDBJ databases">
        <authorList>
            <person name="Ou C."/>
        </authorList>
    </citation>
    <scope>NUCLEOTIDE SEQUENCE [LARGE SCALE GENOMIC DNA]</scope>
    <source>
        <strain evidence="1">S2</strain>
        <tissue evidence="1">Leaf</tissue>
    </source>
</reference>
<sequence>MSFFHDDLPLYSPLVPKVKHIKFTYSDDEDEDSNVANEDVVAEIDASGSPLSLDASCHSEEF</sequence>